<dbReference type="FunFam" id="2.40.50.140:FF:000274">
    <property type="entry name" value="Mitochondrial RNA binding protein"/>
    <property type="match status" value="1"/>
</dbReference>
<dbReference type="PROSITE" id="PS51857">
    <property type="entry name" value="CSD_2"/>
    <property type="match status" value="1"/>
</dbReference>
<feature type="domain" description="CSD" evidence="2">
    <location>
        <begin position="47"/>
        <end position="116"/>
    </location>
</feature>
<accession>A0A3M7PC84</accession>
<dbReference type="PRINTS" id="PR00050">
    <property type="entry name" value="COLDSHOCK"/>
</dbReference>
<sequence length="334" mass="38696">MSDTAVQQMTTTEIVHQQKVEQVSQQENQTYVKPDQEQIVKEVLHKGVTGTVKWFNVKNGYGFINRDDTNEDVFVHQSGILKNNPNKFKRSLGQEEKVEFDIVKGEKGNEAANVTGPNGDHVQGSEYAANKRKPGYKRRNKRNYKKIEQNQQQVGDEQPDDQQEQQQAQVSNEGPAMPRRRNNYRPRQRKSFQLDQDEKNEENRPPRQPRFKGGPPRGPRNFQPRSDFDTEEQIEHSEQPVFVKSRNYRPSGRGGYRNQAYDNPSYDNPMRPRGQMGGFRPRDSQGYKPRDDSDEMPRRMPYGGPRGGYRPRGGYFRGGNGRPNQEIMAKENEH</sequence>
<dbReference type="PROSITE" id="PS00352">
    <property type="entry name" value="CSD_1"/>
    <property type="match status" value="1"/>
</dbReference>
<feature type="region of interest" description="Disordered" evidence="1">
    <location>
        <begin position="109"/>
        <end position="334"/>
    </location>
</feature>
<feature type="compositionally biased region" description="Basic residues" evidence="1">
    <location>
        <begin position="178"/>
        <end position="190"/>
    </location>
</feature>
<dbReference type="SUPFAM" id="SSF50249">
    <property type="entry name" value="Nucleic acid-binding proteins"/>
    <property type="match status" value="1"/>
</dbReference>
<proteinExistence type="predicted"/>
<comment type="caution">
    <text evidence="3">The sequence shown here is derived from an EMBL/GenBank/DDBJ whole genome shotgun (WGS) entry which is preliminary data.</text>
</comment>
<dbReference type="PANTHER" id="PTHR11544">
    <property type="entry name" value="COLD SHOCK DOMAIN CONTAINING PROTEINS"/>
    <property type="match status" value="1"/>
</dbReference>
<feature type="compositionally biased region" description="Basic residues" evidence="1">
    <location>
        <begin position="130"/>
        <end position="144"/>
    </location>
</feature>
<dbReference type="CDD" id="cd04458">
    <property type="entry name" value="CSP_CDS"/>
    <property type="match status" value="1"/>
</dbReference>
<dbReference type="SMART" id="SM00357">
    <property type="entry name" value="CSP"/>
    <property type="match status" value="1"/>
</dbReference>
<dbReference type="InterPro" id="IPR050181">
    <property type="entry name" value="Cold_shock_domain"/>
</dbReference>
<feature type="compositionally biased region" description="Gly residues" evidence="1">
    <location>
        <begin position="304"/>
        <end position="321"/>
    </location>
</feature>
<dbReference type="Gene3D" id="2.40.50.140">
    <property type="entry name" value="Nucleic acid-binding proteins"/>
    <property type="match status" value="1"/>
</dbReference>
<dbReference type="STRING" id="10195.A0A3M7PC84"/>
<dbReference type="GO" id="GO:0003676">
    <property type="term" value="F:nucleic acid binding"/>
    <property type="evidence" value="ECO:0007669"/>
    <property type="project" value="InterPro"/>
</dbReference>
<dbReference type="InterPro" id="IPR011129">
    <property type="entry name" value="CSD"/>
</dbReference>
<organism evidence="3 4">
    <name type="scientific">Brachionus plicatilis</name>
    <name type="common">Marine rotifer</name>
    <name type="synonym">Brachionus muelleri</name>
    <dbReference type="NCBI Taxonomy" id="10195"/>
    <lineage>
        <taxon>Eukaryota</taxon>
        <taxon>Metazoa</taxon>
        <taxon>Spiralia</taxon>
        <taxon>Gnathifera</taxon>
        <taxon>Rotifera</taxon>
        <taxon>Eurotatoria</taxon>
        <taxon>Monogononta</taxon>
        <taxon>Pseudotrocha</taxon>
        <taxon>Ploima</taxon>
        <taxon>Brachionidae</taxon>
        <taxon>Brachionus</taxon>
    </lineage>
</organism>
<dbReference type="InterPro" id="IPR002059">
    <property type="entry name" value="CSP_DNA-bd"/>
</dbReference>
<evidence type="ECO:0000313" key="3">
    <source>
        <dbReference type="EMBL" id="RMZ96715.1"/>
    </source>
</evidence>
<gene>
    <name evidence="3" type="ORF">BpHYR1_039490</name>
</gene>
<dbReference type="OrthoDB" id="203339at2759"/>
<evidence type="ECO:0000259" key="2">
    <source>
        <dbReference type="PROSITE" id="PS51857"/>
    </source>
</evidence>
<dbReference type="EMBL" id="REGN01011950">
    <property type="protein sequence ID" value="RMZ96715.1"/>
    <property type="molecule type" value="Genomic_DNA"/>
</dbReference>
<evidence type="ECO:0000256" key="1">
    <source>
        <dbReference type="SAM" id="MobiDB-lite"/>
    </source>
</evidence>
<dbReference type="InterPro" id="IPR019844">
    <property type="entry name" value="CSD_CS"/>
</dbReference>
<evidence type="ECO:0000313" key="4">
    <source>
        <dbReference type="Proteomes" id="UP000276133"/>
    </source>
</evidence>
<reference evidence="3 4" key="1">
    <citation type="journal article" date="2018" name="Sci. Rep.">
        <title>Genomic signatures of local adaptation to the degree of environmental predictability in rotifers.</title>
        <authorList>
            <person name="Franch-Gras L."/>
            <person name="Hahn C."/>
            <person name="Garcia-Roger E.M."/>
            <person name="Carmona M.J."/>
            <person name="Serra M."/>
            <person name="Gomez A."/>
        </authorList>
    </citation>
    <scope>NUCLEOTIDE SEQUENCE [LARGE SCALE GENOMIC DNA]</scope>
    <source>
        <strain evidence="3">HYR1</strain>
    </source>
</reference>
<dbReference type="AlphaFoldDB" id="A0A3M7PC84"/>
<dbReference type="InterPro" id="IPR012340">
    <property type="entry name" value="NA-bd_OB-fold"/>
</dbReference>
<name>A0A3M7PC84_BRAPC</name>
<keyword evidence="4" id="KW-1185">Reference proteome</keyword>
<dbReference type="Proteomes" id="UP000276133">
    <property type="component" value="Unassembled WGS sequence"/>
</dbReference>
<protein>
    <submittedName>
        <fullName evidence="3">Y-box factor-like protein</fullName>
    </submittedName>
</protein>
<feature type="compositionally biased region" description="Basic and acidic residues" evidence="1">
    <location>
        <begin position="280"/>
        <end position="298"/>
    </location>
</feature>
<dbReference type="Pfam" id="PF00313">
    <property type="entry name" value="CSD"/>
    <property type="match status" value="1"/>
</dbReference>